<evidence type="ECO:0000313" key="9">
    <source>
        <dbReference type="Proteomes" id="UP000183039"/>
    </source>
</evidence>
<keyword evidence="1" id="KW-0805">Transcription regulation</keyword>
<dbReference type="RefSeq" id="WP_025871755.1">
    <property type="nucleotide sequence ID" value="NZ_JXLC01000001.1"/>
</dbReference>
<evidence type="ECO:0000313" key="7">
    <source>
        <dbReference type="EMBL" id="OJG93482.1"/>
    </source>
</evidence>
<keyword evidence="8" id="KW-1185">Reference proteome</keyword>
<dbReference type="GO" id="GO:0003700">
    <property type="term" value="F:DNA-binding transcription factor activity"/>
    <property type="evidence" value="ECO:0007669"/>
    <property type="project" value="InterPro"/>
</dbReference>
<dbReference type="InterPro" id="IPR035472">
    <property type="entry name" value="RpiR-like_SIS"/>
</dbReference>
<evidence type="ECO:0000313" key="8">
    <source>
        <dbReference type="Proteomes" id="UP000065511"/>
    </source>
</evidence>
<feature type="domain" description="SIS" evidence="5">
    <location>
        <begin position="105"/>
        <end position="255"/>
    </location>
</feature>
<dbReference type="PROSITE" id="PS51071">
    <property type="entry name" value="HTH_RPIR"/>
    <property type="match status" value="1"/>
</dbReference>
<dbReference type="EMBL" id="CP013614">
    <property type="protein sequence ID" value="ALS02594.1"/>
    <property type="molecule type" value="Genomic_DNA"/>
</dbReference>
<dbReference type="GO" id="GO:1901135">
    <property type="term" value="P:carbohydrate derivative metabolic process"/>
    <property type="evidence" value="ECO:0007669"/>
    <property type="project" value="InterPro"/>
</dbReference>
<dbReference type="PANTHER" id="PTHR30514:SF1">
    <property type="entry name" value="HTH-TYPE TRANSCRIPTIONAL REGULATOR HEXR-RELATED"/>
    <property type="match status" value="1"/>
</dbReference>
<dbReference type="EMBL" id="JXLC01000001">
    <property type="protein sequence ID" value="OJG93482.1"/>
    <property type="molecule type" value="Genomic_DNA"/>
</dbReference>
<dbReference type="GO" id="GO:0003677">
    <property type="term" value="F:DNA binding"/>
    <property type="evidence" value="ECO:0007669"/>
    <property type="project" value="UniProtKB-KW"/>
</dbReference>
<dbReference type="InterPro" id="IPR009057">
    <property type="entry name" value="Homeodomain-like_sf"/>
</dbReference>
<protein>
    <submittedName>
        <fullName evidence="6">RpiR family transcriptional regulator</fullName>
    </submittedName>
</protein>
<dbReference type="Pfam" id="PF01418">
    <property type="entry name" value="HTH_6"/>
    <property type="match status" value="1"/>
</dbReference>
<dbReference type="KEGG" id="ess:ATZ33_14780"/>
<evidence type="ECO:0000313" key="6">
    <source>
        <dbReference type="EMBL" id="ALS02594.1"/>
    </source>
</evidence>
<dbReference type="OrthoDB" id="1648815at2"/>
<dbReference type="PANTHER" id="PTHR30514">
    <property type="entry name" value="GLUCOKINASE"/>
    <property type="match status" value="1"/>
</dbReference>
<dbReference type="PROSITE" id="PS51464">
    <property type="entry name" value="SIS"/>
    <property type="match status" value="1"/>
</dbReference>
<dbReference type="InterPro" id="IPR047640">
    <property type="entry name" value="RpiR-like"/>
</dbReference>
<dbReference type="InterPro" id="IPR036388">
    <property type="entry name" value="WH-like_DNA-bd_sf"/>
</dbReference>
<accession>A0A0S3KEB9</accession>
<evidence type="ECO:0000259" key="5">
    <source>
        <dbReference type="PROSITE" id="PS51464"/>
    </source>
</evidence>
<dbReference type="GO" id="GO:0097367">
    <property type="term" value="F:carbohydrate derivative binding"/>
    <property type="evidence" value="ECO:0007669"/>
    <property type="project" value="InterPro"/>
</dbReference>
<gene>
    <name evidence="6" type="ORF">ATZ33_14780</name>
    <name evidence="7" type="ORF">RV15_GL000084</name>
</gene>
<name>A0A0S3KEB9_9ENTE</name>
<evidence type="ECO:0000259" key="4">
    <source>
        <dbReference type="PROSITE" id="PS51071"/>
    </source>
</evidence>
<sequence>MLFLDYVPDLNPLEYEIYHYIANHLKIVTYMRIRDLADETHTSTASILRFCHKFECNGFSEFKVKLQLYYDSINQAQIADVDETQHIHFLERINEPFLDNKIKQAVELLSDKGLVLFLGSGSSEPIAAYGSLYFTNLSQTALRIEDPSNYPIEWFPDDILARTCVIALSVTGETKEIIHYIKRLNTKKCSIISITNSDSSTISRMSDLNIPYTINRETIYKTSDNHDKTIELTSQLPALFLIEKIAKRLRLQKNI</sequence>
<dbReference type="AlphaFoldDB" id="A0A0S3KEB9"/>
<dbReference type="SUPFAM" id="SSF53697">
    <property type="entry name" value="SIS domain"/>
    <property type="match status" value="1"/>
</dbReference>
<dbReference type="Gene3D" id="3.40.50.10490">
    <property type="entry name" value="Glucose-6-phosphate isomerase like protein, domain 1"/>
    <property type="match status" value="1"/>
</dbReference>
<dbReference type="InterPro" id="IPR000281">
    <property type="entry name" value="HTH_RpiR"/>
</dbReference>
<reference evidence="6 8" key="2">
    <citation type="submission" date="2015-12" db="EMBL/GenBank/DDBJ databases">
        <authorList>
            <person name="Lauer A."/>
            <person name="Humrighouse B."/>
            <person name="Loparev V."/>
            <person name="Shewmaker P.L."/>
            <person name="Whitney A.M."/>
            <person name="McLaughlin R.W."/>
        </authorList>
    </citation>
    <scope>NUCLEOTIDE SEQUENCE [LARGE SCALE GENOMIC DNA]</scope>
    <source>
        <strain evidence="6 8">LMG 23085</strain>
    </source>
</reference>
<keyword evidence="2" id="KW-0238">DNA-binding</keyword>
<dbReference type="SUPFAM" id="SSF46689">
    <property type="entry name" value="Homeodomain-like"/>
    <property type="match status" value="1"/>
</dbReference>
<dbReference type="Gene3D" id="1.10.10.10">
    <property type="entry name" value="Winged helix-like DNA-binding domain superfamily/Winged helix DNA-binding domain"/>
    <property type="match status" value="1"/>
</dbReference>
<dbReference type="InterPro" id="IPR001347">
    <property type="entry name" value="SIS_dom"/>
</dbReference>
<feature type="domain" description="HTH rpiR-type" evidence="4">
    <location>
        <begin position="1"/>
        <end position="73"/>
    </location>
</feature>
<organism evidence="7 9">
    <name type="scientific">Enterococcus silesiacus</name>
    <dbReference type="NCBI Taxonomy" id="332949"/>
    <lineage>
        <taxon>Bacteria</taxon>
        <taxon>Bacillati</taxon>
        <taxon>Bacillota</taxon>
        <taxon>Bacilli</taxon>
        <taxon>Lactobacillales</taxon>
        <taxon>Enterococcaceae</taxon>
        <taxon>Enterococcus</taxon>
    </lineage>
</organism>
<keyword evidence="3" id="KW-0804">Transcription</keyword>
<evidence type="ECO:0000256" key="3">
    <source>
        <dbReference type="ARBA" id="ARBA00023163"/>
    </source>
</evidence>
<dbReference type="Proteomes" id="UP000183039">
    <property type="component" value="Unassembled WGS sequence"/>
</dbReference>
<evidence type="ECO:0000256" key="2">
    <source>
        <dbReference type="ARBA" id="ARBA00023125"/>
    </source>
</evidence>
<reference evidence="7 9" key="1">
    <citation type="submission" date="2014-12" db="EMBL/GenBank/DDBJ databases">
        <title>Draft genome sequences of 29 type strains of Enterococci.</title>
        <authorList>
            <person name="Zhong Z."/>
            <person name="Sun Z."/>
            <person name="Liu W."/>
            <person name="Zhang W."/>
            <person name="Zhang H."/>
        </authorList>
    </citation>
    <scope>NUCLEOTIDE SEQUENCE [LARGE SCALE GENOMIC DNA]</scope>
    <source>
        <strain evidence="7 9">DSM 22801</strain>
    </source>
</reference>
<dbReference type="CDD" id="cd05013">
    <property type="entry name" value="SIS_RpiR"/>
    <property type="match status" value="1"/>
</dbReference>
<dbReference type="Pfam" id="PF01380">
    <property type="entry name" value="SIS"/>
    <property type="match status" value="1"/>
</dbReference>
<proteinExistence type="predicted"/>
<dbReference type="Proteomes" id="UP000065511">
    <property type="component" value="Chromosome"/>
</dbReference>
<dbReference type="InterPro" id="IPR046348">
    <property type="entry name" value="SIS_dom_sf"/>
</dbReference>
<evidence type="ECO:0000256" key="1">
    <source>
        <dbReference type="ARBA" id="ARBA00023015"/>
    </source>
</evidence>